<evidence type="ECO:0000256" key="2">
    <source>
        <dbReference type="ARBA" id="ARBA00022908"/>
    </source>
</evidence>
<reference evidence="6 7" key="1">
    <citation type="submission" date="2019-12" db="EMBL/GenBank/DDBJ databases">
        <title>Genomic-based taxomic classification of the family Erythrobacteraceae.</title>
        <authorList>
            <person name="Xu L."/>
        </authorList>
    </citation>
    <scope>NUCLEOTIDE SEQUENCE [LARGE SCALE GENOMIC DNA]</scope>
    <source>
        <strain evidence="6 7">DSM 16225</strain>
    </source>
</reference>
<dbReference type="GO" id="GO:0006310">
    <property type="term" value="P:DNA recombination"/>
    <property type="evidence" value="ECO:0007669"/>
    <property type="project" value="UniProtKB-KW"/>
</dbReference>
<dbReference type="GO" id="GO:0015074">
    <property type="term" value="P:DNA integration"/>
    <property type="evidence" value="ECO:0007669"/>
    <property type="project" value="UniProtKB-KW"/>
</dbReference>
<dbReference type="CDD" id="cd00801">
    <property type="entry name" value="INT_P4_C"/>
    <property type="match status" value="1"/>
</dbReference>
<comment type="caution">
    <text evidence="6">The sequence shown here is derived from an EMBL/GenBank/DDBJ whole genome shotgun (WGS) entry which is preliminary data.</text>
</comment>
<dbReference type="PANTHER" id="PTHR30629:SF2">
    <property type="entry name" value="PROPHAGE INTEGRASE INTS-RELATED"/>
    <property type="match status" value="1"/>
</dbReference>
<dbReference type="InterPro" id="IPR013762">
    <property type="entry name" value="Integrase-like_cat_sf"/>
</dbReference>
<keyword evidence="7" id="KW-1185">Reference proteome</keyword>
<dbReference type="AlphaFoldDB" id="A0A844XWV2"/>
<protein>
    <submittedName>
        <fullName evidence="6">Tyrosine-type recombinase/integrase</fullName>
    </submittedName>
</protein>
<sequence>MARRSLTEREVNQLKQEGRHSIGGNLMLQISGSGGRSWLARITDHRGRRRDIGLGSTRDVTLARARENIRIAREAVAAGRDPIDALNPSPMPTFEQLARRLHADRCPTYRNAKHRMQWINSLEKYVFPRIGDLPIDKVESSHLLEALSPIWLAKEETARRVLQRVAAVVAFAVPLGHRAHELPLAGIRQALPRQRHTVKHHAACSVGDAPSVYQKVRDQAGGTAGCALQLILLTAVRSGEARGARWCEFDLQDRTWIIPGERMKTGREHRVALSDEAVRLLQTVPRIENKAGLVFPNSVGKPLSDTAVSKVFKRFAPGFTVHGWRSTFKDWSTTATEHPDDVSEAALAHVDTNKVRAAYKRTDLLDKRRALMADWNHFLLN</sequence>
<dbReference type="Gene3D" id="1.10.150.130">
    <property type="match status" value="1"/>
</dbReference>
<dbReference type="PANTHER" id="PTHR30629">
    <property type="entry name" value="PROPHAGE INTEGRASE"/>
    <property type="match status" value="1"/>
</dbReference>
<dbReference type="InterPro" id="IPR025166">
    <property type="entry name" value="Integrase_DNA_bind_dom"/>
</dbReference>
<evidence type="ECO:0000256" key="4">
    <source>
        <dbReference type="ARBA" id="ARBA00023172"/>
    </source>
</evidence>
<keyword evidence="2" id="KW-0229">DNA integration</keyword>
<dbReference type="InterPro" id="IPR038488">
    <property type="entry name" value="Integrase_DNA-bd_sf"/>
</dbReference>
<dbReference type="PROSITE" id="PS51898">
    <property type="entry name" value="TYR_RECOMBINASE"/>
    <property type="match status" value="1"/>
</dbReference>
<keyword evidence="4" id="KW-0233">DNA recombination</keyword>
<dbReference type="InterPro" id="IPR053876">
    <property type="entry name" value="Phage_int_M"/>
</dbReference>
<feature type="domain" description="Tyr recombinase" evidence="5">
    <location>
        <begin position="199"/>
        <end position="372"/>
    </location>
</feature>
<evidence type="ECO:0000256" key="1">
    <source>
        <dbReference type="ARBA" id="ARBA00008857"/>
    </source>
</evidence>
<dbReference type="InterPro" id="IPR011010">
    <property type="entry name" value="DNA_brk_join_enz"/>
</dbReference>
<dbReference type="RefSeq" id="WP_160606034.1">
    <property type="nucleotide sequence ID" value="NZ_WTYF01000001.1"/>
</dbReference>
<dbReference type="Gene3D" id="1.10.443.10">
    <property type="entry name" value="Intergrase catalytic core"/>
    <property type="match status" value="1"/>
</dbReference>
<dbReference type="SUPFAM" id="SSF56349">
    <property type="entry name" value="DNA breaking-rejoining enzymes"/>
    <property type="match status" value="1"/>
</dbReference>
<dbReference type="Proteomes" id="UP000444185">
    <property type="component" value="Unassembled WGS sequence"/>
</dbReference>
<dbReference type="Pfam" id="PF00589">
    <property type="entry name" value="Phage_integrase"/>
    <property type="match status" value="1"/>
</dbReference>
<dbReference type="Pfam" id="PF13356">
    <property type="entry name" value="Arm-DNA-bind_3"/>
    <property type="match status" value="1"/>
</dbReference>
<evidence type="ECO:0000259" key="5">
    <source>
        <dbReference type="PROSITE" id="PS51898"/>
    </source>
</evidence>
<dbReference type="InterPro" id="IPR002104">
    <property type="entry name" value="Integrase_catalytic"/>
</dbReference>
<dbReference type="GO" id="GO:0003677">
    <property type="term" value="F:DNA binding"/>
    <property type="evidence" value="ECO:0007669"/>
    <property type="project" value="UniProtKB-KW"/>
</dbReference>
<name>A0A844XWV2_9SPHN</name>
<dbReference type="InterPro" id="IPR010998">
    <property type="entry name" value="Integrase_recombinase_N"/>
</dbReference>
<dbReference type="InterPro" id="IPR050808">
    <property type="entry name" value="Phage_Integrase"/>
</dbReference>
<gene>
    <name evidence="6" type="ORF">GRI42_00010</name>
</gene>
<proteinExistence type="inferred from homology"/>
<comment type="similarity">
    <text evidence="1">Belongs to the 'phage' integrase family.</text>
</comment>
<dbReference type="EMBL" id="WTYF01000001">
    <property type="protein sequence ID" value="MXO49687.1"/>
    <property type="molecule type" value="Genomic_DNA"/>
</dbReference>
<evidence type="ECO:0000313" key="7">
    <source>
        <dbReference type="Proteomes" id="UP000444185"/>
    </source>
</evidence>
<evidence type="ECO:0000256" key="3">
    <source>
        <dbReference type="ARBA" id="ARBA00023125"/>
    </source>
</evidence>
<accession>A0A844XWV2</accession>
<evidence type="ECO:0000313" key="6">
    <source>
        <dbReference type="EMBL" id="MXO49687.1"/>
    </source>
</evidence>
<dbReference type="Pfam" id="PF22022">
    <property type="entry name" value="Phage_int_M"/>
    <property type="match status" value="1"/>
</dbReference>
<dbReference type="OrthoDB" id="7388552at2"/>
<organism evidence="6 7">
    <name type="scientific">Qipengyuania gaetbuli</name>
    <dbReference type="NCBI Taxonomy" id="266952"/>
    <lineage>
        <taxon>Bacteria</taxon>
        <taxon>Pseudomonadati</taxon>
        <taxon>Pseudomonadota</taxon>
        <taxon>Alphaproteobacteria</taxon>
        <taxon>Sphingomonadales</taxon>
        <taxon>Erythrobacteraceae</taxon>
        <taxon>Qipengyuania</taxon>
    </lineage>
</organism>
<keyword evidence="3" id="KW-0238">DNA-binding</keyword>
<dbReference type="Gene3D" id="3.30.160.390">
    <property type="entry name" value="Integrase, DNA-binding domain"/>
    <property type="match status" value="1"/>
</dbReference>